<dbReference type="PANTHER" id="PTHR31672:SF13">
    <property type="entry name" value="F-BOX PROTEIN CPR30-LIKE"/>
    <property type="match status" value="1"/>
</dbReference>
<dbReference type="InterPro" id="IPR001810">
    <property type="entry name" value="F-box_dom"/>
</dbReference>
<reference evidence="4" key="1">
    <citation type="submission" date="2013-09" db="EMBL/GenBank/DDBJ databases">
        <title>Corchorus olitorius genome sequencing.</title>
        <authorList>
            <person name="Alam M."/>
            <person name="Haque M.S."/>
            <person name="Islam M.S."/>
            <person name="Emdad E.M."/>
            <person name="Islam M.M."/>
            <person name="Ahmed B."/>
            <person name="Halim A."/>
            <person name="Hossen Q.M.M."/>
            <person name="Hossain M.Z."/>
            <person name="Ahmed R."/>
            <person name="Khan M.M."/>
            <person name="Islam R."/>
            <person name="Rashid M.M."/>
            <person name="Khan S.A."/>
            <person name="Rahman M.S."/>
            <person name="Alam M."/>
            <person name="Yahiya A.S."/>
            <person name="Khan M.S."/>
            <person name="Azam M.S."/>
            <person name="Haque T."/>
            <person name="Lashkar M.Z.H."/>
            <person name="Akhand A.I."/>
            <person name="Morshed G."/>
            <person name="Roy S."/>
            <person name="Uddin K.S."/>
            <person name="Rabeya T."/>
            <person name="Hossain A.S."/>
            <person name="Chowdhury A."/>
            <person name="Snigdha A.R."/>
            <person name="Mortoza M.S."/>
            <person name="Matin S.A."/>
            <person name="Hoque S.M.E."/>
            <person name="Islam M.K."/>
            <person name="Roy D.K."/>
            <person name="Haider R."/>
            <person name="Moosa M.M."/>
            <person name="Elias S.M."/>
            <person name="Hasan A.M."/>
            <person name="Jahan S."/>
            <person name="Shafiuddin M."/>
            <person name="Mahmood N."/>
            <person name="Shommy N.S."/>
        </authorList>
    </citation>
    <scope>NUCLEOTIDE SEQUENCE [LARGE SCALE GENOMIC DNA]</scope>
    <source>
        <strain evidence="4">cv. O-4</strain>
    </source>
</reference>
<dbReference type="Pfam" id="PF07734">
    <property type="entry name" value="FBA_1"/>
    <property type="match status" value="1"/>
</dbReference>
<evidence type="ECO:0000313" key="3">
    <source>
        <dbReference type="EMBL" id="OMO94183.1"/>
    </source>
</evidence>
<dbReference type="InterPro" id="IPR050796">
    <property type="entry name" value="SCF_F-box_component"/>
</dbReference>
<dbReference type="InterPro" id="IPR036047">
    <property type="entry name" value="F-box-like_dom_sf"/>
</dbReference>
<dbReference type="PANTHER" id="PTHR31672">
    <property type="entry name" value="BNACNNG10540D PROTEIN"/>
    <property type="match status" value="1"/>
</dbReference>
<proteinExistence type="predicted"/>
<dbReference type="STRING" id="93759.A0A1R3JH69"/>
<dbReference type="EMBL" id="AWUE01016107">
    <property type="protein sequence ID" value="OMO94183.1"/>
    <property type="molecule type" value="Genomic_DNA"/>
</dbReference>
<feature type="domain" description="F-box" evidence="1">
    <location>
        <begin position="25"/>
        <end position="49"/>
    </location>
</feature>
<sequence length="191" mass="21399">MDRRKGKKVRDCQDVNKGKEANWVWTDLPTGIIMEILSRLPLKSIPNCRGSSVVYLRLYQIDRTLNCEETIFGPRLNLPDCSFNLVNSCNGLVLLSGTGKKFVYVCNPVLGEFITIKVPEKDKRNSKAFCFGFSAKTNQYKVLQTFYANKEGPKAEVYTVGTGSWTSLGNAPISIKDQGLCFDAYLHGAFH</sequence>
<dbReference type="InterPro" id="IPR017451">
    <property type="entry name" value="F-box-assoc_interact_dom"/>
</dbReference>
<evidence type="ECO:0000313" key="4">
    <source>
        <dbReference type="Proteomes" id="UP000187203"/>
    </source>
</evidence>
<protein>
    <submittedName>
        <fullName evidence="3">Uncharacterized protein</fullName>
    </submittedName>
</protein>
<dbReference type="Proteomes" id="UP000187203">
    <property type="component" value="Unassembled WGS sequence"/>
</dbReference>
<comment type="caution">
    <text evidence="3">The sequence shown here is derived from an EMBL/GenBank/DDBJ whole genome shotgun (WGS) entry which is preliminary data.</text>
</comment>
<dbReference type="NCBIfam" id="TIGR01640">
    <property type="entry name" value="F_box_assoc_1"/>
    <property type="match status" value="1"/>
</dbReference>
<keyword evidence="4" id="KW-1185">Reference proteome</keyword>
<organism evidence="3 4">
    <name type="scientific">Corchorus olitorius</name>
    <dbReference type="NCBI Taxonomy" id="93759"/>
    <lineage>
        <taxon>Eukaryota</taxon>
        <taxon>Viridiplantae</taxon>
        <taxon>Streptophyta</taxon>
        <taxon>Embryophyta</taxon>
        <taxon>Tracheophyta</taxon>
        <taxon>Spermatophyta</taxon>
        <taxon>Magnoliopsida</taxon>
        <taxon>eudicotyledons</taxon>
        <taxon>Gunneridae</taxon>
        <taxon>Pentapetalae</taxon>
        <taxon>rosids</taxon>
        <taxon>malvids</taxon>
        <taxon>Malvales</taxon>
        <taxon>Malvaceae</taxon>
        <taxon>Grewioideae</taxon>
        <taxon>Apeibeae</taxon>
        <taxon>Corchorus</taxon>
    </lineage>
</organism>
<evidence type="ECO:0000259" key="2">
    <source>
        <dbReference type="Pfam" id="PF07734"/>
    </source>
</evidence>
<dbReference type="InterPro" id="IPR006527">
    <property type="entry name" value="F-box-assoc_dom_typ1"/>
</dbReference>
<gene>
    <name evidence="3" type="ORF">COLO4_16488</name>
</gene>
<accession>A0A1R3JH69</accession>
<dbReference type="Pfam" id="PF00646">
    <property type="entry name" value="F-box"/>
    <property type="match status" value="1"/>
</dbReference>
<dbReference type="OrthoDB" id="610337at2759"/>
<evidence type="ECO:0000259" key="1">
    <source>
        <dbReference type="Pfam" id="PF00646"/>
    </source>
</evidence>
<dbReference type="SUPFAM" id="SSF81383">
    <property type="entry name" value="F-box domain"/>
    <property type="match status" value="1"/>
</dbReference>
<dbReference type="AlphaFoldDB" id="A0A1R3JH69"/>
<name>A0A1R3JH69_9ROSI</name>
<feature type="domain" description="F-box associated beta-propeller type 1" evidence="2">
    <location>
        <begin position="60"/>
        <end position="172"/>
    </location>
</feature>